<sequence>MPNSCGCQSVPVLHTDRLTIRPWRDDDAPRLLDILGRPEVMRWLGDGEPKPLQDLDEALAKIARFRERSATPPLGGWAVEVTGTGVVAGSVLLLTLPNAEAGEVEIGWWLHPDSQGRGYAREAADAVLADGFAHGLTEIHALTHTDNHPSMGVCRRLGMRDLGVVEKWYSGPSQLFRITAAEHAARG</sequence>
<organism evidence="2 3">
    <name type="scientific">Nocardioides guangzhouensis</name>
    <dbReference type="NCBI Taxonomy" id="2497878"/>
    <lineage>
        <taxon>Bacteria</taxon>
        <taxon>Bacillati</taxon>
        <taxon>Actinomycetota</taxon>
        <taxon>Actinomycetes</taxon>
        <taxon>Propionibacteriales</taxon>
        <taxon>Nocardioidaceae</taxon>
        <taxon>Nocardioides</taxon>
    </lineage>
</organism>
<keyword evidence="3" id="KW-1185">Reference proteome</keyword>
<reference evidence="2 3" key="1">
    <citation type="submission" date="2019-01" db="EMBL/GenBank/DDBJ databases">
        <title>Nocardioides guangzhouensis sp. nov., an actinobacterium isolated from soil.</title>
        <authorList>
            <person name="Fu Y."/>
            <person name="Cai Y."/>
            <person name="Lin Z."/>
            <person name="Chen P."/>
        </authorList>
    </citation>
    <scope>NUCLEOTIDE SEQUENCE [LARGE SCALE GENOMIC DNA]</scope>
    <source>
        <strain evidence="2 3">130</strain>
    </source>
</reference>
<dbReference type="PANTHER" id="PTHR43792:SF1">
    <property type="entry name" value="N-ACETYLTRANSFERASE DOMAIN-CONTAINING PROTEIN"/>
    <property type="match status" value="1"/>
</dbReference>
<dbReference type="InterPro" id="IPR016181">
    <property type="entry name" value="Acyl_CoA_acyltransferase"/>
</dbReference>
<dbReference type="CDD" id="cd04301">
    <property type="entry name" value="NAT_SF"/>
    <property type="match status" value="1"/>
</dbReference>
<feature type="domain" description="N-acetyltransferase" evidence="1">
    <location>
        <begin position="18"/>
        <end position="181"/>
    </location>
</feature>
<evidence type="ECO:0000313" key="2">
    <source>
        <dbReference type="EMBL" id="RYP89103.1"/>
    </source>
</evidence>
<dbReference type="InterPro" id="IPR000182">
    <property type="entry name" value="GNAT_dom"/>
</dbReference>
<dbReference type="Proteomes" id="UP000295198">
    <property type="component" value="Unassembled WGS sequence"/>
</dbReference>
<dbReference type="Gene3D" id="3.40.630.30">
    <property type="match status" value="1"/>
</dbReference>
<dbReference type="AlphaFoldDB" id="A0A4Q4ZL69"/>
<protein>
    <submittedName>
        <fullName evidence="2">N-acetyltransferase</fullName>
    </submittedName>
</protein>
<name>A0A4Q4ZL69_9ACTN</name>
<comment type="caution">
    <text evidence="2">The sequence shown here is derived from an EMBL/GenBank/DDBJ whole genome shotgun (WGS) entry which is preliminary data.</text>
</comment>
<dbReference type="PROSITE" id="PS51186">
    <property type="entry name" value="GNAT"/>
    <property type="match status" value="1"/>
</dbReference>
<dbReference type="GO" id="GO:0016747">
    <property type="term" value="F:acyltransferase activity, transferring groups other than amino-acyl groups"/>
    <property type="evidence" value="ECO:0007669"/>
    <property type="project" value="InterPro"/>
</dbReference>
<proteinExistence type="predicted"/>
<dbReference type="EMBL" id="SDKM01000001">
    <property type="protein sequence ID" value="RYP89103.1"/>
    <property type="molecule type" value="Genomic_DNA"/>
</dbReference>
<evidence type="ECO:0000259" key="1">
    <source>
        <dbReference type="PROSITE" id="PS51186"/>
    </source>
</evidence>
<dbReference type="PANTHER" id="PTHR43792">
    <property type="entry name" value="GNAT FAMILY, PUTATIVE (AFU_ORTHOLOGUE AFUA_3G00765)-RELATED-RELATED"/>
    <property type="match status" value="1"/>
</dbReference>
<dbReference type="OrthoDB" id="3533156at2"/>
<dbReference type="Pfam" id="PF13302">
    <property type="entry name" value="Acetyltransf_3"/>
    <property type="match status" value="1"/>
</dbReference>
<evidence type="ECO:0000313" key="3">
    <source>
        <dbReference type="Proteomes" id="UP000295198"/>
    </source>
</evidence>
<keyword evidence="2" id="KW-0808">Transferase</keyword>
<accession>A0A4Q4ZL69</accession>
<dbReference type="InterPro" id="IPR051531">
    <property type="entry name" value="N-acetyltransferase"/>
</dbReference>
<gene>
    <name evidence="2" type="ORF">EKO23_00295</name>
</gene>
<dbReference type="SUPFAM" id="SSF55729">
    <property type="entry name" value="Acyl-CoA N-acyltransferases (Nat)"/>
    <property type="match status" value="1"/>
</dbReference>